<name>A0A7R6P5G2_9GAMM</name>
<dbReference type="InterPro" id="IPR019949">
    <property type="entry name" value="CmoO-like"/>
</dbReference>
<dbReference type="InterPro" id="IPR011251">
    <property type="entry name" value="Luciferase-like_dom"/>
</dbReference>
<dbReference type="InterPro" id="IPR036661">
    <property type="entry name" value="Luciferase-like_sf"/>
</dbReference>
<dbReference type="Proteomes" id="UP000595663">
    <property type="component" value="Chromosome"/>
</dbReference>
<evidence type="ECO:0000259" key="2">
    <source>
        <dbReference type="Pfam" id="PF00296"/>
    </source>
</evidence>
<gene>
    <name evidence="3" type="ORF">AMJAP_2989</name>
</gene>
<accession>A0A7R6P5G2</accession>
<sequence>MNNMALKLSVVDQAPVHNGQSQSEALHSSTQLAQLCDILGYHRFWVAEHHDTASYSSSCPEVLISHIAQNTKNIRVGSGGIMLSHYSPLKVAELFRTLEALNPGRIDLGVGRAPGGTDITSQALAFPNQPRDPALYPQLLSDLSDFLHDSKSPSRNFHKVNASPIGAQAPELWTLGSSSGSVDLAAELGLGFVLALFIGTHSRPTDIIQRYKKLFRPNGNGAEKAQAIISVACLCADSKEEAAYLAAPNMYWKVMAFRHGIRESIRSPEEALNLYRKLSPSDQDYYQTTLDTVISGTATECRTEIEQLAGRYDVDEVMLVNVVYDFADRCASYSKLMAEFTGLNPTTAI</sequence>
<comment type="similarity">
    <text evidence="1">To bacterial alkanal monooxygenase alpha and beta chains.</text>
</comment>
<dbReference type="KEGG" id="ajp:AMJAP_2989"/>
<dbReference type="PANTHER" id="PTHR30137">
    <property type="entry name" value="LUCIFERASE-LIKE MONOOXYGENASE"/>
    <property type="match status" value="1"/>
</dbReference>
<dbReference type="GO" id="GO:0005829">
    <property type="term" value="C:cytosol"/>
    <property type="evidence" value="ECO:0007669"/>
    <property type="project" value="TreeGrafter"/>
</dbReference>
<dbReference type="SUPFAM" id="SSF51679">
    <property type="entry name" value="Bacterial luciferase-like"/>
    <property type="match status" value="1"/>
</dbReference>
<dbReference type="GO" id="GO:0016705">
    <property type="term" value="F:oxidoreductase activity, acting on paired donors, with incorporation or reduction of molecular oxygen"/>
    <property type="evidence" value="ECO:0007669"/>
    <property type="project" value="InterPro"/>
</dbReference>
<organism evidence="3 4">
    <name type="scientific">Amphritea japonica ATCC BAA-1530</name>
    <dbReference type="NCBI Taxonomy" id="1278309"/>
    <lineage>
        <taxon>Bacteria</taxon>
        <taxon>Pseudomonadati</taxon>
        <taxon>Pseudomonadota</taxon>
        <taxon>Gammaproteobacteria</taxon>
        <taxon>Oceanospirillales</taxon>
        <taxon>Oceanospirillaceae</taxon>
        <taxon>Amphritea</taxon>
    </lineage>
</organism>
<reference evidence="3 4" key="1">
    <citation type="journal article" date="2008" name="Int. J. Syst. Evol. Microbiol.">
        <title>Amphritea japonica sp. nov. and Amphritea balenae sp. nov., isolated from the sediment adjacent to sperm whale carcasses off Kagoshima, Japan.</title>
        <authorList>
            <person name="Miyazaki M."/>
            <person name="Nogi Y."/>
            <person name="Fujiwara Y."/>
            <person name="Kawato M."/>
            <person name="Nagahama T."/>
            <person name="Kubokawa K."/>
            <person name="Horikoshi K."/>
        </authorList>
    </citation>
    <scope>NUCLEOTIDE SEQUENCE [LARGE SCALE GENOMIC DNA]</scope>
    <source>
        <strain evidence="3 4">ATCC BAA-1530</strain>
    </source>
</reference>
<evidence type="ECO:0000256" key="1">
    <source>
        <dbReference type="ARBA" id="ARBA00007789"/>
    </source>
</evidence>
<dbReference type="Gene3D" id="3.20.20.30">
    <property type="entry name" value="Luciferase-like domain"/>
    <property type="match status" value="1"/>
</dbReference>
<protein>
    <recommendedName>
        <fullName evidence="2">Luciferase-like domain-containing protein</fullName>
    </recommendedName>
</protein>
<evidence type="ECO:0000313" key="3">
    <source>
        <dbReference type="EMBL" id="BBB27574.1"/>
    </source>
</evidence>
<dbReference type="PANTHER" id="PTHR30137:SF20">
    <property type="entry name" value="N-ACETYL-S-ALKYLCYSTEINE MONOOXYGENASE"/>
    <property type="match status" value="1"/>
</dbReference>
<feature type="domain" description="Luciferase-like" evidence="2">
    <location>
        <begin position="10"/>
        <end position="309"/>
    </location>
</feature>
<evidence type="ECO:0000313" key="4">
    <source>
        <dbReference type="Proteomes" id="UP000595663"/>
    </source>
</evidence>
<dbReference type="NCBIfam" id="TIGR03558">
    <property type="entry name" value="oxido_grp_1"/>
    <property type="match status" value="1"/>
</dbReference>
<proteinExistence type="predicted"/>
<dbReference type="Pfam" id="PF00296">
    <property type="entry name" value="Bac_luciferase"/>
    <property type="match status" value="1"/>
</dbReference>
<dbReference type="AlphaFoldDB" id="A0A7R6P5G2"/>
<dbReference type="EMBL" id="AP014545">
    <property type="protein sequence ID" value="BBB27574.1"/>
    <property type="molecule type" value="Genomic_DNA"/>
</dbReference>
<keyword evidence="4" id="KW-1185">Reference proteome</keyword>
<dbReference type="InterPro" id="IPR050766">
    <property type="entry name" value="Bact_Lucif_Oxidored"/>
</dbReference>